<organism evidence="1 2">
    <name type="scientific">Ceratitis capitata</name>
    <name type="common">Mediterranean fruit fly</name>
    <name type="synonym">Tephritis capitata</name>
    <dbReference type="NCBI Taxonomy" id="7213"/>
    <lineage>
        <taxon>Eukaryota</taxon>
        <taxon>Metazoa</taxon>
        <taxon>Ecdysozoa</taxon>
        <taxon>Arthropoda</taxon>
        <taxon>Hexapoda</taxon>
        <taxon>Insecta</taxon>
        <taxon>Pterygota</taxon>
        <taxon>Neoptera</taxon>
        <taxon>Endopterygota</taxon>
        <taxon>Diptera</taxon>
        <taxon>Brachycera</taxon>
        <taxon>Muscomorpha</taxon>
        <taxon>Tephritoidea</taxon>
        <taxon>Tephritidae</taxon>
        <taxon>Ceratitis</taxon>
        <taxon>Ceratitis</taxon>
    </lineage>
</organism>
<comment type="caution">
    <text evidence="1">The sequence shown here is derived from an EMBL/GenBank/DDBJ whole genome shotgun (WGS) entry which is preliminary data.</text>
</comment>
<name>A0A811UYY0_CERCA</name>
<proteinExistence type="predicted"/>
<sequence length="55" mass="6058">MDYRKLLSVQRLSLRSAAKVCGGVKTAPKRKRKSAFNVDPLLLLVGYQLHTSSGV</sequence>
<dbReference type="EMBL" id="CAJHJT010000034">
    <property type="protein sequence ID" value="CAD7004070.1"/>
    <property type="molecule type" value="Genomic_DNA"/>
</dbReference>
<dbReference type="AlphaFoldDB" id="A0A811UYY0"/>
<accession>A0A811UYY0</accession>
<feature type="non-terminal residue" evidence="1">
    <location>
        <position position="55"/>
    </location>
</feature>
<reference evidence="1" key="1">
    <citation type="submission" date="2020-11" db="EMBL/GenBank/DDBJ databases">
        <authorList>
            <person name="Whitehead M."/>
        </authorList>
    </citation>
    <scope>NUCLEOTIDE SEQUENCE</scope>
    <source>
        <strain evidence="1">EGII</strain>
    </source>
</reference>
<protein>
    <submittedName>
        <fullName evidence="1">(Mediterranean fruit fly) hypothetical protein</fullName>
    </submittedName>
</protein>
<dbReference type="Proteomes" id="UP000606786">
    <property type="component" value="Unassembled WGS sequence"/>
</dbReference>
<keyword evidence="2" id="KW-1185">Reference proteome</keyword>
<evidence type="ECO:0000313" key="2">
    <source>
        <dbReference type="Proteomes" id="UP000606786"/>
    </source>
</evidence>
<evidence type="ECO:0000313" key="1">
    <source>
        <dbReference type="EMBL" id="CAD7004070.1"/>
    </source>
</evidence>
<gene>
    <name evidence="1" type="ORF">CCAP1982_LOCUS12495</name>
</gene>